<comment type="caution">
    <text evidence="1">The sequence shown here is derived from an EMBL/GenBank/DDBJ whole genome shotgun (WGS) entry which is preliminary data.</text>
</comment>
<dbReference type="Proteomes" id="UP001595791">
    <property type="component" value="Unassembled WGS sequence"/>
</dbReference>
<dbReference type="EMBL" id="JBHSBU010000001">
    <property type="protein sequence ID" value="MFC4160903.1"/>
    <property type="molecule type" value="Genomic_DNA"/>
</dbReference>
<name>A0ABV8MRN9_9NEIS</name>
<dbReference type="RefSeq" id="WP_378166234.1">
    <property type="nucleotide sequence ID" value="NZ_JBHSBU010000001.1"/>
</dbReference>
<gene>
    <name evidence="1" type="ORF">ACFOW7_16310</name>
</gene>
<proteinExistence type="predicted"/>
<organism evidence="1 2">
    <name type="scientific">Chitinimonas lacunae</name>
    <dbReference type="NCBI Taxonomy" id="1963018"/>
    <lineage>
        <taxon>Bacteria</taxon>
        <taxon>Pseudomonadati</taxon>
        <taxon>Pseudomonadota</taxon>
        <taxon>Betaproteobacteria</taxon>
        <taxon>Neisseriales</taxon>
        <taxon>Chitinibacteraceae</taxon>
        <taxon>Chitinimonas</taxon>
    </lineage>
</organism>
<evidence type="ECO:0000313" key="1">
    <source>
        <dbReference type="EMBL" id="MFC4160903.1"/>
    </source>
</evidence>
<reference evidence="2" key="1">
    <citation type="journal article" date="2019" name="Int. J. Syst. Evol. Microbiol.">
        <title>The Global Catalogue of Microorganisms (GCM) 10K type strain sequencing project: providing services to taxonomists for standard genome sequencing and annotation.</title>
        <authorList>
            <consortium name="The Broad Institute Genomics Platform"/>
            <consortium name="The Broad Institute Genome Sequencing Center for Infectious Disease"/>
            <person name="Wu L."/>
            <person name="Ma J."/>
        </authorList>
    </citation>
    <scope>NUCLEOTIDE SEQUENCE [LARGE SCALE GENOMIC DNA]</scope>
    <source>
        <strain evidence="2">LMG 29894</strain>
    </source>
</reference>
<accession>A0ABV8MRN9</accession>
<protein>
    <submittedName>
        <fullName evidence="1">Uncharacterized protein</fullName>
    </submittedName>
</protein>
<keyword evidence="2" id="KW-1185">Reference proteome</keyword>
<sequence>MLALSSPSWAEPLGSAKLDKVRDGAAGWQIDRFEAEGFSFELMRRPGQQPVHQAQPNGREQWGFLDVESGSIVSVTRYPNGDPAKLLRDASSVDNPQAMRLREKRDDPLTLGGRRVAGKRTTVDVLTPGAEETRVQRTLVIPVKKTVYVVSVSYRDSESALGDQLVDTIARQFRFSGK</sequence>
<evidence type="ECO:0000313" key="2">
    <source>
        <dbReference type="Proteomes" id="UP001595791"/>
    </source>
</evidence>